<sequence>MDDLSWTTCHGRPVMDDSLSWWLPIMTDIPLRQRTGVVDASCADPMLRWMMLLPGFYDIA</sequence>
<dbReference type="Proteomes" id="UP000606974">
    <property type="component" value="Unassembled WGS sequence"/>
</dbReference>
<dbReference type="EMBL" id="JAACFV010000004">
    <property type="protein sequence ID" value="KAF7513809.1"/>
    <property type="molecule type" value="Genomic_DNA"/>
</dbReference>
<comment type="caution">
    <text evidence="1">The sequence shown here is derived from an EMBL/GenBank/DDBJ whole genome shotgun (WGS) entry which is preliminary data.</text>
</comment>
<organism evidence="1 2">
    <name type="scientific">Endocarpon pusillum</name>
    <dbReference type="NCBI Taxonomy" id="364733"/>
    <lineage>
        <taxon>Eukaryota</taxon>
        <taxon>Fungi</taxon>
        <taxon>Dikarya</taxon>
        <taxon>Ascomycota</taxon>
        <taxon>Pezizomycotina</taxon>
        <taxon>Eurotiomycetes</taxon>
        <taxon>Chaetothyriomycetidae</taxon>
        <taxon>Verrucariales</taxon>
        <taxon>Verrucariaceae</taxon>
        <taxon>Endocarpon</taxon>
    </lineage>
</organism>
<dbReference type="AlphaFoldDB" id="A0A8H7ASZ2"/>
<reference evidence="1" key="1">
    <citation type="submission" date="2020-02" db="EMBL/GenBank/DDBJ databases">
        <authorList>
            <person name="Palmer J.M."/>
        </authorList>
    </citation>
    <scope>NUCLEOTIDE SEQUENCE</scope>
    <source>
        <strain evidence="1">EPUS1.4</strain>
        <tissue evidence="1">Thallus</tissue>
    </source>
</reference>
<evidence type="ECO:0000313" key="1">
    <source>
        <dbReference type="EMBL" id="KAF7513809.1"/>
    </source>
</evidence>
<protein>
    <submittedName>
        <fullName evidence="1">Uncharacterized protein</fullName>
    </submittedName>
</protein>
<accession>A0A8H7ASZ2</accession>
<proteinExistence type="predicted"/>
<name>A0A8H7ASZ2_9EURO</name>
<evidence type="ECO:0000313" key="2">
    <source>
        <dbReference type="Proteomes" id="UP000606974"/>
    </source>
</evidence>
<gene>
    <name evidence="1" type="ORF">GJ744_007860</name>
</gene>
<keyword evidence="2" id="KW-1185">Reference proteome</keyword>